<accession>A0A0N4TGR1</accession>
<organism evidence="3">
    <name type="scientific">Brugia pahangi</name>
    <name type="common">Filarial nematode worm</name>
    <dbReference type="NCBI Taxonomy" id="6280"/>
    <lineage>
        <taxon>Eukaryota</taxon>
        <taxon>Metazoa</taxon>
        <taxon>Ecdysozoa</taxon>
        <taxon>Nematoda</taxon>
        <taxon>Chromadorea</taxon>
        <taxon>Rhabditida</taxon>
        <taxon>Spirurina</taxon>
        <taxon>Spiruromorpha</taxon>
        <taxon>Filarioidea</taxon>
        <taxon>Onchocercidae</taxon>
        <taxon>Brugia</taxon>
    </lineage>
</organism>
<name>A0A0N4TGR1_BRUPA</name>
<keyword evidence="2" id="KW-1185">Reference proteome</keyword>
<evidence type="ECO:0000313" key="3">
    <source>
        <dbReference type="WBParaSite" id="BPAG_0000739901-mRNA-1"/>
    </source>
</evidence>
<dbReference type="Proteomes" id="UP000278627">
    <property type="component" value="Unassembled WGS sequence"/>
</dbReference>
<reference evidence="3" key="1">
    <citation type="submission" date="2017-02" db="UniProtKB">
        <authorList>
            <consortium name="WormBaseParasite"/>
        </authorList>
    </citation>
    <scope>IDENTIFICATION</scope>
</reference>
<dbReference type="WBParaSite" id="BPAG_0000739901-mRNA-1">
    <property type="protein sequence ID" value="BPAG_0000739901-mRNA-1"/>
    <property type="gene ID" value="BPAG_0000739901"/>
</dbReference>
<reference evidence="1 2" key="2">
    <citation type="submission" date="2018-11" db="EMBL/GenBank/DDBJ databases">
        <authorList>
            <consortium name="Pathogen Informatics"/>
        </authorList>
    </citation>
    <scope>NUCLEOTIDE SEQUENCE [LARGE SCALE GENOMIC DNA]</scope>
</reference>
<dbReference type="AlphaFoldDB" id="A0A0N4TGR1"/>
<protein>
    <submittedName>
        <fullName evidence="3">Transposase</fullName>
    </submittedName>
</protein>
<gene>
    <name evidence="1" type="ORF">BPAG_LOCUS7362</name>
</gene>
<proteinExistence type="predicted"/>
<dbReference type="EMBL" id="UZAD01008218">
    <property type="protein sequence ID" value="VDN88548.1"/>
    <property type="molecule type" value="Genomic_DNA"/>
</dbReference>
<evidence type="ECO:0000313" key="2">
    <source>
        <dbReference type="Proteomes" id="UP000278627"/>
    </source>
</evidence>
<evidence type="ECO:0000313" key="1">
    <source>
        <dbReference type="EMBL" id="VDN88548.1"/>
    </source>
</evidence>
<sequence>MERNIRSAKAYLRSRVITIDGSEAEFDGVRRFMTCNTCC</sequence>